<reference evidence="4" key="2">
    <citation type="submission" date="2023-05" db="EMBL/GenBank/DDBJ databases">
        <authorList>
            <consortium name="Lawrence Berkeley National Laboratory"/>
            <person name="Steindorff A."/>
            <person name="Hensen N."/>
            <person name="Bonometti L."/>
            <person name="Westerberg I."/>
            <person name="Brannstrom I.O."/>
            <person name="Guillou S."/>
            <person name="Cros-Aarteil S."/>
            <person name="Calhoun S."/>
            <person name="Haridas S."/>
            <person name="Kuo A."/>
            <person name="Mondo S."/>
            <person name="Pangilinan J."/>
            <person name="Riley R."/>
            <person name="Labutti K."/>
            <person name="Andreopoulos B."/>
            <person name="Lipzen A."/>
            <person name="Chen C."/>
            <person name="Yanf M."/>
            <person name="Daum C."/>
            <person name="Ng V."/>
            <person name="Clum A."/>
            <person name="Ohm R."/>
            <person name="Martin F."/>
            <person name="Silar P."/>
            <person name="Natvig D."/>
            <person name="Lalanne C."/>
            <person name="Gautier V."/>
            <person name="Ament-Velasquez S.L."/>
            <person name="Kruys A."/>
            <person name="Hutchinson M.I."/>
            <person name="Powell A.J."/>
            <person name="Barry K."/>
            <person name="Miller A.N."/>
            <person name="Grigoriev I.V."/>
            <person name="Debuchy R."/>
            <person name="Gladieux P."/>
            <person name="Thoren M.H."/>
            <person name="Johannesson H."/>
        </authorList>
    </citation>
    <scope>NUCLEOTIDE SEQUENCE</scope>
    <source>
        <strain evidence="4">CBS 990.96</strain>
    </source>
</reference>
<dbReference type="SUPFAM" id="SSF48403">
    <property type="entry name" value="Ankyrin repeat"/>
    <property type="match status" value="1"/>
</dbReference>
<dbReference type="Pfam" id="PF13637">
    <property type="entry name" value="Ank_4"/>
    <property type="match status" value="1"/>
</dbReference>
<feature type="repeat" description="ANK" evidence="1">
    <location>
        <begin position="558"/>
        <end position="590"/>
    </location>
</feature>
<protein>
    <submittedName>
        <fullName evidence="4">Ankyrin repeat-containing domain protein</fullName>
    </submittedName>
</protein>
<dbReference type="InterPro" id="IPR002110">
    <property type="entry name" value="Ankyrin_rpt"/>
</dbReference>
<dbReference type="Pfam" id="PF06985">
    <property type="entry name" value="HET"/>
    <property type="match status" value="1"/>
</dbReference>
<feature type="repeat" description="ANK" evidence="1">
    <location>
        <begin position="459"/>
        <end position="491"/>
    </location>
</feature>
<dbReference type="Pfam" id="PF12796">
    <property type="entry name" value="Ank_2"/>
    <property type="match status" value="2"/>
</dbReference>
<evidence type="ECO:0000256" key="2">
    <source>
        <dbReference type="SAM" id="MobiDB-lite"/>
    </source>
</evidence>
<dbReference type="PROSITE" id="PS50297">
    <property type="entry name" value="ANK_REP_REGION"/>
    <property type="match status" value="7"/>
</dbReference>
<organism evidence="4 5">
    <name type="scientific">Podospora fimiseda</name>
    <dbReference type="NCBI Taxonomy" id="252190"/>
    <lineage>
        <taxon>Eukaryota</taxon>
        <taxon>Fungi</taxon>
        <taxon>Dikarya</taxon>
        <taxon>Ascomycota</taxon>
        <taxon>Pezizomycotina</taxon>
        <taxon>Sordariomycetes</taxon>
        <taxon>Sordariomycetidae</taxon>
        <taxon>Sordariales</taxon>
        <taxon>Podosporaceae</taxon>
        <taxon>Podospora</taxon>
    </lineage>
</organism>
<proteinExistence type="predicted"/>
<feature type="domain" description="Heterokaryon incompatibility" evidence="3">
    <location>
        <begin position="21"/>
        <end position="111"/>
    </location>
</feature>
<dbReference type="EMBL" id="MU865627">
    <property type="protein sequence ID" value="KAK4220849.1"/>
    <property type="molecule type" value="Genomic_DNA"/>
</dbReference>
<comment type="caution">
    <text evidence="4">The sequence shown here is derived from an EMBL/GenBank/DDBJ whole genome shotgun (WGS) entry which is preliminary data.</text>
</comment>
<dbReference type="InterPro" id="IPR010730">
    <property type="entry name" value="HET"/>
</dbReference>
<gene>
    <name evidence="4" type="ORF">QBC38DRAFT_493289</name>
</gene>
<dbReference type="Proteomes" id="UP001301958">
    <property type="component" value="Unassembled WGS sequence"/>
</dbReference>
<reference evidence="4" key="1">
    <citation type="journal article" date="2023" name="Mol. Phylogenet. Evol.">
        <title>Genome-scale phylogeny and comparative genomics of the fungal order Sordariales.</title>
        <authorList>
            <person name="Hensen N."/>
            <person name="Bonometti L."/>
            <person name="Westerberg I."/>
            <person name="Brannstrom I.O."/>
            <person name="Guillou S."/>
            <person name="Cros-Aarteil S."/>
            <person name="Calhoun S."/>
            <person name="Haridas S."/>
            <person name="Kuo A."/>
            <person name="Mondo S."/>
            <person name="Pangilinan J."/>
            <person name="Riley R."/>
            <person name="LaButti K."/>
            <person name="Andreopoulos B."/>
            <person name="Lipzen A."/>
            <person name="Chen C."/>
            <person name="Yan M."/>
            <person name="Daum C."/>
            <person name="Ng V."/>
            <person name="Clum A."/>
            <person name="Steindorff A."/>
            <person name="Ohm R.A."/>
            <person name="Martin F."/>
            <person name="Silar P."/>
            <person name="Natvig D.O."/>
            <person name="Lalanne C."/>
            <person name="Gautier V."/>
            <person name="Ament-Velasquez S.L."/>
            <person name="Kruys A."/>
            <person name="Hutchinson M.I."/>
            <person name="Powell A.J."/>
            <person name="Barry K."/>
            <person name="Miller A.N."/>
            <person name="Grigoriev I.V."/>
            <person name="Debuchy R."/>
            <person name="Gladieux P."/>
            <person name="Hiltunen Thoren M."/>
            <person name="Johannesson H."/>
        </authorList>
    </citation>
    <scope>NUCLEOTIDE SEQUENCE</scope>
    <source>
        <strain evidence="4">CBS 990.96</strain>
    </source>
</reference>
<keyword evidence="1" id="KW-0040">ANK repeat</keyword>
<feature type="repeat" description="ANK" evidence="1">
    <location>
        <begin position="426"/>
        <end position="458"/>
    </location>
</feature>
<dbReference type="InterPro" id="IPR036770">
    <property type="entry name" value="Ankyrin_rpt-contain_sf"/>
</dbReference>
<dbReference type="SMART" id="SM00248">
    <property type="entry name" value="ANK"/>
    <property type="match status" value="8"/>
</dbReference>
<dbReference type="AlphaFoldDB" id="A0AAN6YK95"/>
<evidence type="ECO:0000313" key="4">
    <source>
        <dbReference type="EMBL" id="KAK4220849.1"/>
    </source>
</evidence>
<dbReference type="Gene3D" id="1.25.40.20">
    <property type="entry name" value="Ankyrin repeat-containing domain"/>
    <property type="match status" value="2"/>
</dbReference>
<feature type="repeat" description="ANK" evidence="1">
    <location>
        <begin position="625"/>
        <end position="645"/>
    </location>
</feature>
<dbReference type="PANTHER" id="PTHR10622:SF10">
    <property type="entry name" value="HET DOMAIN-CONTAINING PROTEIN"/>
    <property type="match status" value="1"/>
</dbReference>
<dbReference type="PROSITE" id="PS50088">
    <property type="entry name" value="ANK_REPEAT"/>
    <property type="match status" value="7"/>
</dbReference>
<evidence type="ECO:0000259" key="3">
    <source>
        <dbReference type="Pfam" id="PF06985"/>
    </source>
</evidence>
<sequence>MRLIDTSTLELVEFYKDIPNYAILSHRWGNEEITLQDLFRIKANNKTDNNREGYVKVVKFCRIAELHGLKYGWVDTCCIDKTSSSELAEAINSMYRWYEKSALCFAFLSDVGERFTQWGNRTTTLSKSEWFTRGWTLQELIAPSVVIFLDSKWGKIGTKSSLCAELSKITGIPKAILAGKPPHTASIAQRMSWASKRETTRVEDIAYCLMGLFGVNMPMLYGEGEGAFVRLQEEIIKTSEDHTIFAWQLSNWRHVPPNGGPLASSPVHFSECHDLGPIRDPGNRLLSGVISTDNKGIYLKLSLVPPNPKNRDDIHIAILPCRRAESPGTRTGIPLKPVSPNLAYFTRVSSQNLIEMPLEKNFEQKYPPRRICIQYQPQSSSGTTTTTTSSSRAQHAALVKAAGDGNETLARTILENNVDIDSRDEENRTPLIAAAAGGHSRLVEVLIKHGANIEAVDDGKHTPLISAATCGDVVAVKMLLDNGAQLDATNRRFETALMKASRQGYNNVVKVLLEYGAKLEINNIKDQTALMLAVRNGHCDVVKMLVEKGAYVDNGDAAGNTPLILAAMMREDSMVRILVEGGADLETQTDGYGYTALLWAAEKGQEDLVQFLIDHGADTDAVDDNGDTALEIASREGHKDVVRLLKRVLKKQGARRR</sequence>
<evidence type="ECO:0000256" key="1">
    <source>
        <dbReference type="PROSITE-ProRule" id="PRU00023"/>
    </source>
</evidence>
<feature type="repeat" description="ANK" evidence="1">
    <location>
        <begin position="492"/>
        <end position="524"/>
    </location>
</feature>
<accession>A0AAN6YK95</accession>
<feature type="repeat" description="ANK" evidence="1">
    <location>
        <begin position="592"/>
        <end position="624"/>
    </location>
</feature>
<dbReference type="PANTHER" id="PTHR10622">
    <property type="entry name" value="HET DOMAIN-CONTAINING PROTEIN"/>
    <property type="match status" value="1"/>
</dbReference>
<name>A0AAN6YK95_9PEZI</name>
<keyword evidence="5" id="KW-1185">Reference proteome</keyword>
<feature type="compositionally biased region" description="Low complexity" evidence="2">
    <location>
        <begin position="379"/>
        <end position="391"/>
    </location>
</feature>
<evidence type="ECO:0000313" key="5">
    <source>
        <dbReference type="Proteomes" id="UP001301958"/>
    </source>
</evidence>
<feature type="repeat" description="ANK" evidence="1">
    <location>
        <begin position="525"/>
        <end position="557"/>
    </location>
</feature>
<feature type="region of interest" description="Disordered" evidence="2">
    <location>
        <begin position="375"/>
        <end position="394"/>
    </location>
</feature>